<proteinExistence type="predicted"/>
<dbReference type="EMBL" id="JBHTBR010000007">
    <property type="protein sequence ID" value="MFC7292843.1"/>
    <property type="molecule type" value="Genomic_DNA"/>
</dbReference>
<evidence type="ECO:0000313" key="1">
    <source>
        <dbReference type="EMBL" id="MFC7292843.1"/>
    </source>
</evidence>
<dbReference type="InterPro" id="IPR008979">
    <property type="entry name" value="Galactose-bd-like_sf"/>
</dbReference>
<gene>
    <name evidence="1" type="ORF">ACFQS8_14525</name>
</gene>
<name>A0ABW2IPK9_9PROT</name>
<organism evidence="1 2">
    <name type="scientific">Hirschia litorea</name>
    <dbReference type="NCBI Taxonomy" id="1199156"/>
    <lineage>
        <taxon>Bacteria</taxon>
        <taxon>Pseudomonadati</taxon>
        <taxon>Pseudomonadota</taxon>
        <taxon>Alphaproteobacteria</taxon>
        <taxon>Hyphomonadales</taxon>
        <taxon>Hyphomonadaceae</taxon>
        <taxon>Hirschia</taxon>
    </lineage>
</organism>
<dbReference type="SUPFAM" id="SSF49785">
    <property type="entry name" value="Galactose-binding domain-like"/>
    <property type="match status" value="1"/>
</dbReference>
<accession>A0ABW2IPK9</accession>
<keyword evidence="2" id="KW-1185">Reference proteome</keyword>
<dbReference type="RefSeq" id="WP_382168683.1">
    <property type="nucleotide sequence ID" value="NZ_JBHTBR010000007.1"/>
</dbReference>
<comment type="caution">
    <text evidence="1">The sequence shown here is derived from an EMBL/GenBank/DDBJ whole genome shotgun (WGS) entry which is preliminary data.</text>
</comment>
<dbReference type="Gene3D" id="2.60.120.260">
    <property type="entry name" value="Galactose-binding domain-like"/>
    <property type="match status" value="1"/>
</dbReference>
<reference evidence="2" key="1">
    <citation type="journal article" date="2019" name="Int. J. Syst. Evol. Microbiol.">
        <title>The Global Catalogue of Microorganisms (GCM) 10K type strain sequencing project: providing services to taxonomists for standard genome sequencing and annotation.</title>
        <authorList>
            <consortium name="The Broad Institute Genomics Platform"/>
            <consortium name="The Broad Institute Genome Sequencing Center for Infectious Disease"/>
            <person name="Wu L."/>
            <person name="Ma J."/>
        </authorList>
    </citation>
    <scope>NUCLEOTIDE SEQUENCE [LARGE SCALE GENOMIC DNA]</scope>
    <source>
        <strain evidence="2">CCUG 51308</strain>
    </source>
</reference>
<protein>
    <recommendedName>
        <fullName evidence="3">CBM-cenC domain-containing protein</fullName>
    </recommendedName>
</protein>
<evidence type="ECO:0008006" key="3">
    <source>
        <dbReference type="Google" id="ProtNLM"/>
    </source>
</evidence>
<sequence length="182" mass="19538">MALSVIVESGLPVNAQPSAAELEYIAELNAVLPGELLNNPAAPEYKANGADFKTKTVKTDKIAGGVAYQVRVKRNQSNLWDVAVHSGVYRPVVKGNKLLLAFWARSSNESVENIQVRVQESGEPYGAALEGQISIGPEWALYEIKGSAQMGLGAESCVVSFNVGGSKKMIELGQFFLIDQGR</sequence>
<dbReference type="Proteomes" id="UP001596492">
    <property type="component" value="Unassembled WGS sequence"/>
</dbReference>
<evidence type="ECO:0000313" key="2">
    <source>
        <dbReference type="Proteomes" id="UP001596492"/>
    </source>
</evidence>